<dbReference type="RefSeq" id="WP_379509303.1">
    <property type="nucleotide sequence ID" value="NZ_JBHRTQ010000007.1"/>
</dbReference>
<proteinExistence type="predicted"/>
<evidence type="ECO:0000259" key="1">
    <source>
        <dbReference type="Pfam" id="PF07045"/>
    </source>
</evidence>
<dbReference type="SUPFAM" id="SSF54909">
    <property type="entry name" value="Dimeric alpha+beta barrel"/>
    <property type="match status" value="1"/>
</dbReference>
<gene>
    <name evidence="2" type="ORF">ACFOD9_06635</name>
</gene>
<evidence type="ECO:0000313" key="3">
    <source>
        <dbReference type="Proteomes" id="UP001595604"/>
    </source>
</evidence>
<protein>
    <submittedName>
        <fullName evidence="2">DUF1330 domain-containing protein</fullName>
    </submittedName>
</protein>
<feature type="domain" description="DUF1330" evidence="1">
    <location>
        <begin position="4"/>
        <end position="95"/>
    </location>
</feature>
<evidence type="ECO:0000313" key="2">
    <source>
        <dbReference type="EMBL" id="MFC3173922.1"/>
    </source>
</evidence>
<dbReference type="PANTHER" id="PTHR41521:SF4">
    <property type="entry name" value="BLR0684 PROTEIN"/>
    <property type="match status" value="1"/>
</dbReference>
<dbReference type="InterPro" id="IPR011008">
    <property type="entry name" value="Dimeric_a/b-barrel"/>
</dbReference>
<dbReference type="InterPro" id="IPR010753">
    <property type="entry name" value="DUF1330"/>
</dbReference>
<dbReference type="Pfam" id="PF07045">
    <property type="entry name" value="DUF1330"/>
    <property type="match status" value="1"/>
</dbReference>
<name>A0ABV7IUQ5_9SPHN</name>
<accession>A0ABV7IUQ5</accession>
<comment type="caution">
    <text evidence="2">The sequence shown here is derived from an EMBL/GenBank/DDBJ whole genome shotgun (WGS) entry which is preliminary data.</text>
</comment>
<dbReference type="Proteomes" id="UP001595604">
    <property type="component" value="Unassembled WGS sequence"/>
</dbReference>
<sequence length="97" mass="10540">MPAFAVFIREETTDPAELALYRSKAGATMQGHPVTPLAAYGAIEVLEGPQIEGAVILQFPTMAEARAWYESPAYAEARAHRFAGAKFRAFLVEGIAR</sequence>
<keyword evidence="3" id="KW-1185">Reference proteome</keyword>
<organism evidence="2 3">
    <name type="scientific">Novosphingobium bradum</name>
    <dbReference type="NCBI Taxonomy" id="1737444"/>
    <lineage>
        <taxon>Bacteria</taxon>
        <taxon>Pseudomonadati</taxon>
        <taxon>Pseudomonadota</taxon>
        <taxon>Alphaproteobacteria</taxon>
        <taxon>Sphingomonadales</taxon>
        <taxon>Sphingomonadaceae</taxon>
        <taxon>Novosphingobium</taxon>
    </lineage>
</organism>
<dbReference type="PANTHER" id="PTHR41521">
    <property type="match status" value="1"/>
</dbReference>
<dbReference type="EMBL" id="JBHRTQ010000007">
    <property type="protein sequence ID" value="MFC3173922.1"/>
    <property type="molecule type" value="Genomic_DNA"/>
</dbReference>
<dbReference type="Gene3D" id="3.30.70.100">
    <property type="match status" value="1"/>
</dbReference>
<reference evidence="3" key="1">
    <citation type="journal article" date="2019" name="Int. J. Syst. Evol. Microbiol.">
        <title>The Global Catalogue of Microorganisms (GCM) 10K type strain sequencing project: providing services to taxonomists for standard genome sequencing and annotation.</title>
        <authorList>
            <consortium name="The Broad Institute Genomics Platform"/>
            <consortium name="The Broad Institute Genome Sequencing Center for Infectious Disease"/>
            <person name="Wu L."/>
            <person name="Ma J."/>
        </authorList>
    </citation>
    <scope>NUCLEOTIDE SEQUENCE [LARGE SCALE GENOMIC DNA]</scope>
    <source>
        <strain evidence="3">KCTC 42984</strain>
    </source>
</reference>